<dbReference type="EMBL" id="CP032550">
    <property type="protein sequence ID" value="QGU27701.1"/>
    <property type="molecule type" value="Genomic_DNA"/>
</dbReference>
<dbReference type="OrthoDB" id="9808049at2"/>
<dbReference type="InterPro" id="IPR036188">
    <property type="entry name" value="FAD/NAD-bd_sf"/>
</dbReference>
<name>A0A6I6E7S9_9MICO</name>
<dbReference type="PANTHER" id="PTHR43539:SF78">
    <property type="entry name" value="FLAVIN-CONTAINING MONOOXYGENASE"/>
    <property type="match status" value="1"/>
</dbReference>
<reference evidence="2 3" key="1">
    <citation type="submission" date="2018-09" db="EMBL/GenBank/DDBJ databases">
        <title>Whole genome sequencing of Microbacterium oryzae strain MB-10T.</title>
        <authorList>
            <person name="Das S.K."/>
        </authorList>
    </citation>
    <scope>NUCLEOTIDE SEQUENCE [LARGE SCALE GENOMIC DNA]</scope>
    <source>
        <strain evidence="2 3">MB-10</strain>
    </source>
</reference>
<dbReference type="RefSeq" id="WP_156242202.1">
    <property type="nucleotide sequence ID" value="NZ_BAAAZL010000004.1"/>
</dbReference>
<dbReference type="PRINTS" id="PR00469">
    <property type="entry name" value="PNDRDTASEII"/>
</dbReference>
<dbReference type="Pfam" id="PF13738">
    <property type="entry name" value="Pyr_redox_3"/>
    <property type="match status" value="1"/>
</dbReference>
<proteinExistence type="predicted"/>
<keyword evidence="3" id="KW-1185">Reference proteome</keyword>
<dbReference type="GO" id="GO:0050660">
    <property type="term" value="F:flavin adenine dinucleotide binding"/>
    <property type="evidence" value="ECO:0007669"/>
    <property type="project" value="TreeGrafter"/>
</dbReference>
<dbReference type="Proteomes" id="UP000422989">
    <property type="component" value="Chromosome"/>
</dbReference>
<gene>
    <name evidence="2" type="ORF">D7D94_08480</name>
</gene>
<dbReference type="SUPFAM" id="SSF51905">
    <property type="entry name" value="FAD/NAD(P)-binding domain"/>
    <property type="match status" value="2"/>
</dbReference>
<dbReference type="Gene3D" id="3.50.50.60">
    <property type="entry name" value="FAD/NAD(P)-binding domain"/>
    <property type="match status" value="1"/>
</dbReference>
<dbReference type="PRINTS" id="PR00368">
    <property type="entry name" value="FADPNR"/>
</dbReference>
<dbReference type="KEGG" id="moj:D7D94_08480"/>
<keyword evidence="1" id="KW-0560">Oxidoreductase</keyword>
<protein>
    <submittedName>
        <fullName evidence="2">NAD(P)/FAD-dependent oxidoreductase</fullName>
    </submittedName>
</protein>
<evidence type="ECO:0000313" key="2">
    <source>
        <dbReference type="EMBL" id="QGU27701.1"/>
    </source>
</evidence>
<evidence type="ECO:0000256" key="1">
    <source>
        <dbReference type="ARBA" id="ARBA00023002"/>
    </source>
</evidence>
<dbReference type="AlphaFoldDB" id="A0A6I6E7S9"/>
<dbReference type="InterPro" id="IPR050982">
    <property type="entry name" value="Auxin_biosynth/cation_transpt"/>
</dbReference>
<evidence type="ECO:0000313" key="3">
    <source>
        <dbReference type="Proteomes" id="UP000422989"/>
    </source>
</evidence>
<accession>A0A6I6E7S9</accession>
<sequence length="337" mass="36303">MKIDLSHRRAIIVGAGQCGLAVAAALIARGLSPQRDFVVIDAAAGWRSWERRWRSLTLFSDARHSALPVLSFPGEPRVRPRAHEVASYLSAVEKHLGVTPMWRVRATGLHRVGSRATLLLETSAGKVQTRNVVCATGANARPRLPSWAGDLTPPGRMLHSSAYRSPVDIPPGEVLIVGGGNAGVQIARELSGTHRVSLAVRSPRRYRHIATFPWAAGRRRSVLGGTRPEPLFGDSYADLHRDGIDVVPAVARASGAEVELADGRHLTPASVILATGYLPGDDWLPAEVRGHSRGRTRTSVPGLFVAGMPGYGHRGSETLHGTWRDAATIARHITNRP</sequence>
<organism evidence="2 3">
    <name type="scientific">Microbacterium oryzae</name>
    <dbReference type="NCBI Taxonomy" id="743009"/>
    <lineage>
        <taxon>Bacteria</taxon>
        <taxon>Bacillati</taxon>
        <taxon>Actinomycetota</taxon>
        <taxon>Actinomycetes</taxon>
        <taxon>Micrococcales</taxon>
        <taxon>Microbacteriaceae</taxon>
        <taxon>Microbacterium</taxon>
    </lineage>
</organism>
<dbReference type="PANTHER" id="PTHR43539">
    <property type="entry name" value="FLAVIN-BINDING MONOOXYGENASE-LIKE PROTEIN (AFU_ORTHOLOGUE AFUA_4G09220)"/>
    <property type="match status" value="1"/>
</dbReference>
<dbReference type="GO" id="GO:0004497">
    <property type="term" value="F:monooxygenase activity"/>
    <property type="evidence" value="ECO:0007669"/>
    <property type="project" value="TreeGrafter"/>
</dbReference>